<dbReference type="InterPro" id="IPR051162">
    <property type="entry name" value="T4SS_component"/>
</dbReference>
<dbReference type="SUPFAM" id="SSF52540">
    <property type="entry name" value="P-loop containing nucleoside triphosphate hydrolases"/>
    <property type="match status" value="1"/>
</dbReference>
<proteinExistence type="predicted"/>
<dbReference type="Pfam" id="PF10412">
    <property type="entry name" value="TrwB_AAD_bind"/>
    <property type="match status" value="1"/>
</dbReference>
<evidence type="ECO:0000313" key="3">
    <source>
        <dbReference type="Proteomes" id="UP000177967"/>
    </source>
</evidence>
<evidence type="ECO:0000259" key="1">
    <source>
        <dbReference type="Pfam" id="PF10412"/>
    </source>
</evidence>
<dbReference type="STRING" id="1797513.A2782_01135"/>
<dbReference type="PANTHER" id="PTHR30121:SF6">
    <property type="entry name" value="SLR6007 PROTEIN"/>
    <property type="match status" value="1"/>
</dbReference>
<dbReference type="Proteomes" id="UP000177967">
    <property type="component" value="Unassembled WGS sequence"/>
</dbReference>
<dbReference type="Gene3D" id="3.40.50.300">
    <property type="entry name" value="P-loop containing nucleotide triphosphate hydrolases"/>
    <property type="match status" value="2"/>
</dbReference>
<dbReference type="InterPro" id="IPR019476">
    <property type="entry name" value="T4SS_TraD_DNA-bd"/>
</dbReference>
<organism evidence="2 3">
    <name type="scientific">Candidatus Blackburnbacteria bacterium RIFCSPHIGHO2_01_FULL_43_15b</name>
    <dbReference type="NCBI Taxonomy" id="1797513"/>
    <lineage>
        <taxon>Bacteria</taxon>
        <taxon>Candidatus Blackburniibacteriota</taxon>
    </lineage>
</organism>
<dbReference type="AlphaFoldDB" id="A0A1G1V216"/>
<evidence type="ECO:0000313" key="2">
    <source>
        <dbReference type="EMBL" id="OGY09429.1"/>
    </source>
</evidence>
<dbReference type="PANTHER" id="PTHR30121">
    <property type="entry name" value="UNCHARACTERIZED PROTEIN YJGR-RELATED"/>
    <property type="match status" value="1"/>
</dbReference>
<dbReference type="InterPro" id="IPR027417">
    <property type="entry name" value="P-loop_NTPase"/>
</dbReference>
<sequence length="432" mass="49420">MPTSGLYIGVSSYRGIERPVYLSESDRLRHMYIIGKTGTGKSEFLKDLIMQDIKAGRGLCFMDPHGDAVEDILRLVPPERAEDVIYFNPADTERPMGLNLLEAKTIDQQHFVATSVINMMYKLFDPYKTGIVGPRFEHMVRNAVLTAFSQEGATFVEVVRLMTDPSLVQEYLPKVQDPMVRRYWTDQIAQTAEFHKSEVLDYVVSKFGRFVTNIMIRNMIGQSKSAFSFRDVMDQGKILLVNLSKGGLGEENSNFLGLVLVPRILMAAMSRSDIPEDQRRDFYLYVDEFQNFATPDFAQILSEARKYHLGLCVANQFIGQVDEEVKNAIFGNVGTLMTFRVGVTDANYLTREFQPVFDEDDLLNIERFHVYMKTIVRNEPVPPFSVDLTRDIKAIKAQSNEEVARIIREMSRLKYGRDRALVEAEINRRAKL</sequence>
<reference evidence="2 3" key="1">
    <citation type="journal article" date="2016" name="Nat. Commun.">
        <title>Thousands of microbial genomes shed light on interconnected biogeochemical processes in an aquifer system.</title>
        <authorList>
            <person name="Anantharaman K."/>
            <person name="Brown C.T."/>
            <person name="Hug L.A."/>
            <person name="Sharon I."/>
            <person name="Castelle C.J."/>
            <person name="Probst A.J."/>
            <person name="Thomas B.C."/>
            <person name="Singh A."/>
            <person name="Wilkins M.J."/>
            <person name="Karaoz U."/>
            <person name="Brodie E.L."/>
            <person name="Williams K.H."/>
            <person name="Hubbard S.S."/>
            <person name="Banfield J.F."/>
        </authorList>
    </citation>
    <scope>NUCLEOTIDE SEQUENCE [LARGE SCALE GENOMIC DNA]</scope>
</reference>
<accession>A0A1G1V216</accession>
<feature type="domain" description="Type IV secretion system coupling protein TraD DNA-binding" evidence="1">
    <location>
        <begin position="26"/>
        <end position="341"/>
    </location>
</feature>
<dbReference type="EMBL" id="MHBW01000010">
    <property type="protein sequence ID" value="OGY09429.1"/>
    <property type="molecule type" value="Genomic_DNA"/>
</dbReference>
<dbReference type="CDD" id="cd01127">
    <property type="entry name" value="TrwB_TraG_TraD_VirD4"/>
    <property type="match status" value="1"/>
</dbReference>
<protein>
    <recommendedName>
        <fullName evidence="1">Type IV secretion system coupling protein TraD DNA-binding domain-containing protein</fullName>
    </recommendedName>
</protein>
<gene>
    <name evidence="2" type="ORF">A2782_01135</name>
</gene>
<name>A0A1G1V216_9BACT</name>
<comment type="caution">
    <text evidence="2">The sequence shown here is derived from an EMBL/GenBank/DDBJ whole genome shotgun (WGS) entry which is preliminary data.</text>
</comment>